<feature type="domain" description="Multidrug resistance protein MdtA-like C-terminal permuted SH3" evidence="9">
    <location>
        <begin position="296"/>
        <end position="356"/>
    </location>
</feature>
<dbReference type="SUPFAM" id="SSF111369">
    <property type="entry name" value="HlyD-like secretion proteins"/>
    <property type="match status" value="1"/>
</dbReference>
<dbReference type="Gene3D" id="1.10.287.470">
    <property type="entry name" value="Helix hairpin bin"/>
    <property type="match status" value="1"/>
</dbReference>
<organism evidence="10 11">
    <name type="scientific">Sphingobium phenoxybenzoativorans</name>
    <dbReference type="NCBI Taxonomy" id="1592790"/>
    <lineage>
        <taxon>Bacteria</taxon>
        <taxon>Pseudomonadati</taxon>
        <taxon>Pseudomonadota</taxon>
        <taxon>Alphaproteobacteria</taxon>
        <taxon>Sphingomonadales</taxon>
        <taxon>Sphingomonadaceae</taxon>
        <taxon>Sphingobium</taxon>
    </lineage>
</organism>
<evidence type="ECO:0000256" key="1">
    <source>
        <dbReference type="ARBA" id="ARBA00004196"/>
    </source>
</evidence>
<feature type="compositionally biased region" description="Polar residues" evidence="4">
    <location>
        <begin position="376"/>
        <end position="387"/>
    </location>
</feature>
<reference evidence="10" key="1">
    <citation type="submission" date="2021-04" db="EMBL/GenBank/DDBJ databases">
        <title>Isolation of p-tert-butylphenol degrading bacteria Sphingobium phenoxybenzoativorans Tas13 from active sludge.</title>
        <authorList>
            <person name="Li Y."/>
        </authorList>
    </citation>
    <scope>NUCLEOTIDE SEQUENCE</scope>
    <source>
        <strain evidence="10">Tas13</strain>
    </source>
</reference>
<dbReference type="RefSeq" id="WP_212609797.1">
    <property type="nucleotide sequence ID" value="NZ_CP073910.1"/>
</dbReference>
<dbReference type="PROSITE" id="PS51257">
    <property type="entry name" value="PROKAR_LIPOPROTEIN"/>
    <property type="match status" value="1"/>
</dbReference>
<dbReference type="PANTHER" id="PTHR30158:SF10">
    <property type="entry name" value="CATION EFFLUX PUMP"/>
    <property type="match status" value="1"/>
</dbReference>
<feature type="region of interest" description="Disordered" evidence="4">
    <location>
        <begin position="365"/>
        <end position="401"/>
    </location>
</feature>
<dbReference type="GO" id="GO:0022857">
    <property type="term" value="F:transmembrane transporter activity"/>
    <property type="evidence" value="ECO:0007669"/>
    <property type="project" value="InterPro"/>
</dbReference>
<dbReference type="Gene3D" id="2.40.420.20">
    <property type="match status" value="1"/>
</dbReference>
<dbReference type="KEGG" id="spph:KFK14_02805"/>
<gene>
    <name evidence="10" type="ORF">KFK14_02805</name>
</gene>
<evidence type="ECO:0000256" key="2">
    <source>
        <dbReference type="ARBA" id="ARBA00009477"/>
    </source>
</evidence>
<dbReference type="FunFam" id="2.40.420.20:FF:000001">
    <property type="entry name" value="Efflux RND transporter periplasmic adaptor subunit"/>
    <property type="match status" value="1"/>
</dbReference>
<dbReference type="Pfam" id="PF25876">
    <property type="entry name" value="HH_MFP_RND"/>
    <property type="match status" value="1"/>
</dbReference>
<comment type="subcellular location">
    <subcellularLocation>
        <location evidence="1">Cell envelope</location>
    </subcellularLocation>
</comment>
<evidence type="ECO:0000313" key="11">
    <source>
        <dbReference type="Proteomes" id="UP000681425"/>
    </source>
</evidence>
<evidence type="ECO:0000256" key="3">
    <source>
        <dbReference type="SAM" id="Coils"/>
    </source>
</evidence>
<dbReference type="InterPro" id="IPR058627">
    <property type="entry name" value="MdtA-like_C"/>
</dbReference>
<keyword evidence="5" id="KW-0732">Signal</keyword>
<evidence type="ECO:0000259" key="8">
    <source>
        <dbReference type="Pfam" id="PF25944"/>
    </source>
</evidence>
<dbReference type="InterPro" id="IPR058624">
    <property type="entry name" value="MdtA-like_HH"/>
</dbReference>
<accession>A0A975K8H5</accession>
<feature type="domain" description="Multidrug resistance protein MdtA-like beta-barrel" evidence="8">
    <location>
        <begin position="232"/>
        <end position="288"/>
    </location>
</feature>
<dbReference type="EMBL" id="CP073910">
    <property type="protein sequence ID" value="QUT06422.1"/>
    <property type="molecule type" value="Genomic_DNA"/>
</dbReference>
<dbReference type="GO" id="GO:0046677">
    <property type="term" value="P:response to antibiotic"/>
    <property type="evidence" value="ECO:0007669"/>
    <property type="project" value="TreeGrafter"/>
</dbReference>
<dbReference type="Pfam" id="PF25917">
    <property type="entry name" value="BSH_RND"/>
    <property type="match status" value="1"/>
</dbReference>
<dbReference type="Pfam" id="PF25944">
    <property type="entry name" value="Beta-barrel_RND"/>
    <property type="match status" value="1"/>
</dbReference>
<feature type="domain" description="Multidrug resistance protein MdtA-like barrel-sandwich hybrid" evidence="7">
    <location>
        <begin position="57"/>
        <end position="197"/>
    </location>
</feature>
<dbReference type="GO" id="GO:0005886">
    <property type="term" value="C:plasma membrane"/>
    <property type="evidence" value="ECO:0007669"/>
    <property type="project" value="TreeGrafter"/>
</dbReference>
<dbReference type="InterPro" id="IPR058626">
    <property type="entry name" value="MdtA-like_b-barrel"/>
</dbReference>
<dbReference type="NCBIfam" id="TIGR01730">
    <property type="entry name" value="RND_mfp"/>
    <property type="match status" value="1"/>
</dbReference>
<evidence type="ECO:0000259" key="6">
    <source>
        <dbReference type="Pfam" id="PF25876"/>
    </source>
</evidence>
<dbReference type="Pfam" id="PF25967">
    <property type="entry name" value="RND-MFP_C"/>
    <property type="match status" value="1"/>
</dbReference>
<name>A0A975K8H5_9SPHN</name>
<dbReference type="Proteomes" id="UP000681425">
    <property type="component" value="Chromosome"/>
</dbReference>
<dbReference type="PANTHER" id="PTHR30158">
    <property type="entry name" value="ACRA/E-RELATED COMPONENT OF DRUG EFFLUX TRANSPORTER"/>
    <property type="match status" value="1"/>
</dbReference>
<evidence type="ECO:0000259" key="7">
    <source>
        <dbReference type="Pfam" id="PF25917"/>
    </source>
</evidence>
<evidence type="ECO:0000256" key="5">
    <source>
        <dbReference type="SAM" id="SignalP"/>
    </source>
</evidence>
<keyword evidence="11" id="KW-1185">Reference proteome</keyword>
<comment type="similarity">
    <text evidence="2">Belongs to the membrane fusion protein (MFP) (TC 8.A.1) family.</text>
</comment>
<keyword evidence="3" id="KW-0175">Coiled coil</keyword>
<evidence type="ECO:0000259" key="9">
    <source>
        <dbReference type="Pfam" id="PF25967"/>
    </source>
</evidence>
<feature type="signal peptide" evidence="5">
    <location>
        <begin position="1"/>
        <end position="16"/>
    </location>
</feature>
<feature type="chain" id="PRO_5037193435" evidence="5">
    <location>
        <begin position="17"/>
        <end position="401"/>
    </location>
</feature>
<protein>
    <submittedName>
        <fullName evidence="10">Efflux RND transporter periplasmic adaptor subunit</fullName>
    </submittedName>
</protein>
<feature type="domain" description="Multidrug resistance protein MdtA-like alpha-helical hairpin" evidence="6">
    <location>
        <begin position="96"/>
        <end position="165"/>
    </location>
</feature>
<dbReference type="InterPro" id="IPR058625">
    <property type="entry name" value="MdtA-like_BSH"/>
</dbReference>
<dbReference type="GO" id="GO:0030313">
    <property type="term" value="C:cell envelope"/>
    <property type="evidence" value="ECO:0007669"/>
    <property type="project" value="UniProtKB-SubCell"/>
</dbReference>
<evidence type="ECO:0000313" key="10">
    <source>
        <dbReference type="EMBL" id="QUT06422.1"/>
    </source>
</evidence>
<sequence length="401" mass="42976">MRFSILSAAIAATLLAACSGGKPPAPPPPGVTLATPLQREVTDWDEYVGRFEAVQGVEVMPRVSGQITSINFRAGLSVPSGQLLFQIDPRPYRAALEQAKAQVLRSQAALANAQSEMKRSEELRKFQAVSQEENETKLATLRSAQADLAAAKAAADARALDLSFTSVRAPISGRVSDRRVAIGDYVTAGQTLLTTVVTVDPIWFSFEGAESFYLKYIRQAAKGERASSRYAANPVDIQLADETGYNWHGRMIFVDNAIDNNSGTIRAHAEVPNPKGFLVPGMFGRARLLGSGTYKALLVPDEAIVTDQTRKLVYLVGKDGKTIARPVETGPMVEGLRVIKEGVKPGEKIIIDGLARLQPGMAVTPREGKIAPRNNVVPTSDPSQAPQSDAAKPSTDGKGAR</sequence>
<evidence type="ECO:0000256" key="4">
    <source>
        <dbReference type="SAM" id="MobiDB-lite"/>
    </source>
</evidence>
<dbReference type="InterPro" id="IPR006143">
    <property type="entry name" value="RND_pump_MFP"/>
</dbReference>
<dbReference type="AlphaFoldDB" id="A0A975K8H5"/>
<dbReference type="Gene3D" id="2.40.30.170">
    <property type="match status" value="1"/>
</dbReference>
<feature type="coiled-coil region" evidence="3">
    <location>
        <begin position="96"/>
        <end position="123"/>
    </location>
</feature>
<proteinExistence type="inferred from homology"/>
<dbReference type="Gene3D" id="2.40.50.100">
    <property type="match status" value="1"/>
</dbReference>